<comment type="caution">
    <text evidence="1">The sequence shown here is derived from an EMBL/GenBank/DDBJ whole genome shotgun (WGS) entry which is preliminary data.</text>
</comment>
<evidence type="ECO:0000313" key="1">
    <source>
        <dbReference type="EMBL" id="PIV63680.1"/>
    </source>
</evidence>
<dbReference type="Proteomes" id="UP000228886">
    <property type="component" value="Unassembled WGS sequence"/>
</dbReference>
<proteinExistence type="predicted"/>
<name>A0A2M7E7G3_9BACT</name>
<evidence type="ECO:0000313" key="2">
    <source>
        <dbReference type="Proteomes" id="UP000228886"/>
    </source>
</evidence>
<sequence length="104" mass="12557">MKILDKMTPRERFIAALERKFLKGRVPHFELVFFLTMEAFGKVHPSHRSYHQWGQMSEKERNLHRNEIADIYIVTAERFEHSAIFLHPNPNTEEETLWKHYAYS</sequence>
<reference evidence="2" key="1">
    <citation type="submission" date="2017-09" db="EMBL/GenBank/DDBJ databases">
        <title>Depth-based differentiation of microbial function through sediment-hosted aquifers and enrichment of novel symbionts in the deep terrestrial subsurface.</title>
        <authorList>
            <person name="Probst A.J."/>
            <person name="Ladd B."/>
            <person name="Jarett J.K."/>
            <person name="Geller-Mcgrath D.E."/>
            <person name="Sieber C.M.K."/>
            <person name="Emerson J.B."/>
            <person name="Anantharaman K."/>
            <person name="Thomas B.C."/>
            <person name="Malmstrom R."/>
            <person name="Stieglmeier M."/>
            <person name="Klingl A."/>
            <person name="Woyke T."/>
            <person name="Ryan C.M."/>
            <person name="Banfield J.F."/>
        </authorList>
    </citation>
    <scope>NUCLEOTIDE SEQUENCE [LARGE SCALE GENOMIC DNA]</scope>
</reference>
<protein>
    <submittedName>
        <fullName evidence="1">Uncharacterized protein</fullName>
    </submittedName>
</protein>
<gene>
    <name evidence="1" type="ORF">COS11_06140</name>
</gene>
<accession>A0A2M7E7G3</accession>
<organism evidence="1 2">
    <name type="scientific">bacterium (Candidatus Ratteibacteria) CG01_land_8_20_14_3_00_40_19</name>
    <dbReference type="NCBI Taxonomy" id="2014290"/>
    <lineage>
        <taxon>Bacteria</taxon>
        <taxon>Candidatus Ratteibacteria</taxon>
    </lineage>
</organism>
<dbReference type="AlphaFoldDB" id="A0A2M7E7G3"/>
<dbReference type="EMBL" id="PETL01000293">
    <property type="protein sequence ID" value="PIV63680.1"/>
    <property type="molecule type" value="Genomic_DNA"/>
</dbReference>